<evidence type="ECO:0000256" key="1">
    <source>
        <dbReference type="SAM" id="Coils"/>
    </source>
</evidence>
<keyword evidence="4" id="KW-1185">Reference proteome</keyword>
<organism evidence="3 4">
    <name type="scientific">Hohenbuehelia grisea</name>
    <dbReference type="NCBI Taxonomy" id="104357"/>
    <lineage>
        <taxon>Eukaryota</taxon>
        <taxon>Fungi</taxon>
        <taxon>Dikarya</taxon>
        <taxon>Basidiomycota</taxon>
        <taxon>Agaricomycotina</taxon>
        <taxon>Agaricomycetes</taxon>
        <taxon>Agaricomycetidae</taxon>
        <taxon>Agaricales</taxon>
        <taxon>Pleurotineae</taxon>
        <taxon>Pleurotaceae</taxon>
        <taxon>Hohenbuehelia</taxon>
    </lineage>
</organism>
<name>A0ABR3K1L4_9AGAR</name>
<comment type="caution">
    <text evidence="3">The sequence shown here is derived from an EMBL/GenBank/DDBJ whole genome shotgun (WGS) entry which is preliminary data.</text>
</comment>
<feature type="coiled-coil region" evidence="1">
    <location>
        <begin position="300"/>
        <end position="360"/>
    </location>
</feature>
<feature type="region of interest" description="Disordered" evidence="2">
    <location>
        <begin position="144"/>
        <end position="168"/>
    </location>
</feature>
<proteinExistence type="predicted"/>
<reference evidence="4" key="1">
    <citation type="submission" date="2024-06" db="EMBL/GenBank/DDBJ databases">
        <title>Multi-omics analyses provide insights into the biosynthesis of the anticancer antibiotic pleurotin in Hohenbuehelia grisea.</title>
        <authorList>
            <person name="Weaver J.A."/>
            <person name="Alberti F."/>
        </authorList>
    </citation>
    <scope>NUCLEOTIDE SEQUENCE [LARGE SCALE GENOMIC DNA]</scope>
    <source>
        <strain evidence="4">T-177</strain>
    </source>
</reference>
<dbReference type="EMBL" id="JASNQZ010000001">
    <property type="protein sequence ID" value="KAL0961240.1"/>
    <property type="molecule type" value="Genomic_DNA"/>
</dbReference>
<evidence type="ECO:0000256" key="2">
    <source>
        <dbReference type="SAM" id="MobiDB-lite"/>
    </source>
</evidence>
<accession>A0ABR3K1L4</accession>
<feature type="compositionally biased region" description="Low complexity" evidence="2">
    <location>
        <begin position="153"/>
        <end position="168"/>
    </location>
</feature>
<evidence type="ECO:0000313" key="3">
    <source>
        <dbReference type="EMBL" id="KAL0961240.1"/>
    </source>
</evidence>
<sequence>MALGTPLAGQDGVQERDVFEIGKEAVQEFDQDDSVPAPIVEEEPVEEAVHEALPAARSLDVWDLAYDEEIRNAVYSPTIRPYPVDMEPSTSIIEPGVRVRMRNNPSSMSRFLTGGTIPDSDPCIESNLASPAIDDAPHFTSPVPEVPTSPMPEATTSSVSEAPASAPVTEEVRGCPTCESYDSLICLHDVGFQTEITSRPVPHWLEVPQAGTSHMRPEYPSCNSFASLVCLRSRSLDRYRPSMSVDAALDSLDERDASIQGFEWKDEDLYTPMELEHVDRRARFDADMAELLNYSSSMSLDTFTRRANELKARRAAEKAEGPQQRMEAIKLDLLINKEAYMAMLNELREEDERAAQEEADALLTAQFWHAMVPPANHVYSAPPADLLLPGGFPAPDTSLPYRPAEYSDDFEPRVPDDSGLPEHLRKEMVWVNRRLLQLHRRELWDNAKRDEQKRRVYVITNKGELATPMSVMVKDQVAGIKERVRRGYEDAVYDLEWKGRAVKKLLGKKMMKKAKN</sequence>
<protein>
    <submittedName>
        <fullName evidence="3">Uncharacterized protein</fullName>
    </submittedName>
</protein>
<keyword evidence="1" id="KW-0175">Coiled coil</keyword>
<dbReference type="Proteomes" id="UP001556367">
    <property type="component" value="Unassembled WGS sequence"/>
</dbReference>
<evidence type="ECO:0000313" key="4">
    <source>
        <dbReference type="Proteomes" id="UP001556367"/>
    </source>
</evidence>
<gene>
    <name evidence="3" type="ORF">HGRIS_006203</name>
</gene>